<dbReference type="GO" id="GO:0031593">
    <property type="term" value="F:polyubiquitin modification-dependent protein binding"/>
    <property type="evidence" value="ECO:0007669"/>
    <property type="project" value="TreeGrafter"/>
</dbReference>
<name>A0A1V9XKR2_9ACAR</name>
<dbReference type="Gene3D" id="3.10.330.10">
    <property type="match status" value="1"/>
</dbReference>
<accession>A0A1V9XKR2</accession>
<dbReference type="STRING" id="418985.A0A1V9XKR2"/>
<sequence length="307" mass="34690">MANLFGLEMYSDIHRRFSSKYRAFSVSMLPGNERRDVERGNKFLLPPSALDLLARRNITYPMLFKIVNCRLNRETHCGVLEFSAEEGKCYLPHWMMMYLCLAEGDLLYVENTELPVGVFAKFQPQSVDFLDISNPKAVLENSLRNFACLSANDTIVIEYNDKQYEVCVLETKPGPAISIVECDLNVEFATPVGYEEPKEAKLSQEEMDFAAPKVVVDEPKGFKAFAGTGNRVDGKARNLKVAPASESDAAVKTENKLRGVPDYRWKVGQIRFIRMQPKKPENNKENETEFAAFAGPGQTLKPKKQKV</sequence>
<dbReference type="GO" id="GO:0036503">
    <property type="term" value="P:ERAD pathway"/>
    <property type="evidence" value="ECO:0007669"/>
    <property type="project" value="TreeGrafter"/>
</dbReference>
<evidence type="ECO:0000256" key="1">
    <source>
        <dbReference type="ARBA" id="ARBA00006043"/>
    </source>
</evidence>
<feature type="compositionally biased region" description="Basic and acidic residues" evidence="4">
    <location>
        <begin position="278"/>
        <end position="287"/>
    </location>
</feature>
<evidence type="ECO:0000313" key="7">
    <source>
        <dbReference type="EMBL" id="OQR73972.1"/>
    </source>
</evidence>
<proteinExistence type="inferred from homology"/>
<dbReference type="GO" id="GO:0034098">
    <property type="term" value="C:VCP-NPL4-UFD1 AAA ATPase complex"/>
    <property type="evidence" value="ECO:0007669"/>
    <property type="project" value="TreeGrafter"/>
</dbReference>
<dbReference type="FunFam" id="3.10.330.10:FF:000002">
    <property type="entry name" value="ubiquitin fusion degradation protein 1 homolog"/>
    <property type="match status" value="1"/>
</dbReference>
<keyword evidence="2" id="KW-0833">Ubl conjugation pathway</keyword>
<evidence type="ECO:0000256" key="2">
    <source>
        <dbReference type="ARBA" id="ARBA00022786"/>
    </source>
</evidence>
<dbReference type="GO" id="GO:0006511">
    <property type="term" value="P:ubiquitin-dependent protein catabolic process"/>
    <property type="evidence" value="ECO:0007669"/>
    <property type="project" value="InterPro"/>
</dbReference>
<dbReference type="PANTHER" id="PTHR12555:SF13">
    <property type="entry name" value="UBIQUITIN RECOGNITION FACTOR IN ER-ASSOCIATED DEGRADATION PROTEIN 1"/>
    <property type="match status" value="1"/>
</dbReference>
<dbReference type="Pfam" id="PF24842">
    <property type="entry name" value="UFD1_N2"/>
    <property type="match status" value="1"/>
</dbReference>
<dbReference type="InterPro" id="IPR055417">
    <property type="entry name" value="UFD1_N1"/>
</dbReference>
<dbReference type="AlphaFoldDB" id="A0A1V9XKR2"/>
<keyword evidence="8" id="KW-1185">Reference proteome</keyword>
<feature type="region of interest" description="Disordered" evidence="4">
    <location>
        <begin position="276"/>
        <end position="307"/>
    </location>
</feature>
<dbReference type="Pfam" id="PF03152">
    <property type="entry name" value="UFD1_N1"/>
    <property type="match status" value="1"/>
</dbReference>
<evidence type="ECO:0000259" key="6">
    <source>
        <dbReference type="Pfam" id="PF24842"/>
    </source>
</evidence>
<dbReference type="FunFam" id="2.40.40.50:FF:000001">
    <property type="entry name" value="Ubiquitin fusion degradation protein 1 homolog"/>
    <property type="match status" value="1"/>
</dbReference>
<dbReference type="PANTHER" id="PTHR12555">
    <property type="entry name" value="UBIQUITIN FUSION DEGRADATON PROTEIN 1"/>
    <property type="match status" value="1"/>
</dbReference>
<protein>
    <recommendedName>
        <fullName evidence="3">Ubiquitin fusion degradation protein 1 homolog</fullName>
    </recommendedName>
</protein>
<dbReference type="Gene3D" id="2.40.40.50">
    <property type="entry name" value="Ubiquitin fusion degradation protein UFD1, N-terminal domain"/>
    <property type="match status" value="1"/>
</dbReference>
<feature type="domain" description="Ubiquitin fusion degradation protein UFD1 N-terminal subdomain 2" evidence="6">
    <location>
        <begin position="117"/>
        <end position="191"/>
    </location>
</feature>
<gene>
    <name evidence="7" type="ORF">BIW11_09394</name>
</gene>
<dbReference type="FunCoup" id="A0A1V9XKR2">
    <property type="interactions" value="1548"/>
</dbReference>
<dbReference type="EMBL" id="MNPL01008945">
    <property type="protein sequence ID" value="OQR73972.1"/>
    <property type="molecule type" value="Genomic_DNA"/>
</dbReference>
<dbReference type="InParanoid" id="A0A1V9XKR2"/>
<comment type="similarity">
    <text evidence="1">Belongs to the UFD1 family.</text>
</comment>
<evidence type="ECO:0000313" key="8">
    <source>
        <dbReference type="Proteomes" id="UP000192247"/>
    </source>
</evidence>
<comment type="caution">
    <text evidence="7">The sequence shown here is derived from an EMBL/GenBank/DDBJ whole genome shotgun (WGS) entry which is preliminary data.</text>
</comment>
<evidence type="ECO:0000256" key="4">
    <source>
        <dbReference type="SAM" id="MobiDB-lite"/>
    </source>
</evidence>
<reference evidence="7 8" key="1">
    <citation type="journal article" date="2017" name="Gigascience">
        <title>Draft genome of the honey bee ectoparasitic mite, Tropilaelaps mercedesae, is shaped by the parasitic life history.</title>
        <authorList>
            <person name="Dong X."/>
            <person name="Armstrong S.D."/>
            <person name="Xia D."/>
            <person name="Makepeace B.L."/>
            <person name="Darby A.C."/>
            <person name="Kadowaki T."/>
        </authorList>
    </citation>
    <scope>NUCLEOTIDE SEQUENCE [LARGE SCALE GENOMIC DNA]</scope>
    <source>
        <strain evidence="7">Wuxi-XJTLU</strain>
    </source>
</reference>
<evidence type="ECO:0000259" key="5">
    <source>
        <dbReference type="Pfam" id="PF03152"/>
    </source>
</evidence>
<dbReference type="InterPro" id="IPR004854">
    <property type="entry name" value="Ufd1-like"/>
</dbReference>
<dbReference type="OrthoDB" id="422728at2759"/>
<dbReference type="InterPro" id="IPR042299">
    <property type="entry name" value="Ufd1-like_Nn"/>
</dbReference>
<feature type="domain" description="Ubiquitin fusion degradation protein UFD1 N-terminal subdomain 1" evidence="5">
    <location>
        <begin position="17"/>
        <end position="115"/>
    </location>
</feature>
<dbReference type="InterPro" id="IPR055418">
    <property type="entry name" value="UFD1_N2"/>
</dbReference>
<dbReference type="Proteomes" id="UP000192247">
    <property type="component" value="Unassembled WGS sequence"/>
</dbReference>
<evidence type="ECO:0000256" key="3">
    <source>
        <dbReference type="ARBA" id="ARBA00071119"/>
    </source>
</evidence>
<organism evidence="7 8">
    <name type="scientific">Tropilaelaps mercedesae</name>
    <dbReference type="NCBI Taxonomy" id="418985"/>
    <lineage>
        <taxon>Eukaryota</taxon>
        <taxon>Metazoa</taxon>
        <taxon>Ecdysozoa</taxon>
        <taxon>Arthropoda</taxon>
        <taxon>Chelicerata</taxon>
        <taxon>Arachnida</taxon>
        <taxon>Acari</taxon>
        <taxon>Parasitiformes</taxon>
        <taxon>Mesostigmata</taxon>
        <taxon>Gamasina</taxon>
        <taxon>Dermanyssoidea</taxon>
        <taxon>Laelapidae</taxon>
        <taxon>Tropilaelaps</taxon>
    </lineage>
</organism>